<dbReference type="RefSeq" id="WP_250929266.1">
    <property type="nucleotide sequence ID" value="NZ_JAMQBK010000035.1"/>
</dbReference>
<organism evidence="3 4">
    <name type="scientific">Aporhodopirellula aestuarii</name>
    <dbReference type="NCBI Taxonomy" id="2950107"/>
    <lineage>
        <taxon>Bacteria</taxon>
        <taxon>Pseudomonadati</taxon>
        <taxon>Planctomycetota</taxon>
        <taxon>Planctomycetia</taxon>
        <taxon>Pirellulales</taxon>
        <taxon>Pirellulaceae</taxon>
        <taxon>Aporhodopirellula</taxon>
    </lineage>
</organism>
<feature type="transmembrane region" description="Helical" evidence="2">
    <location>
        <begin position="12"/>
        <end position="34"/>
    </location>
</feature>
<evidence type="ECO:0000256" key="2">
    <source>
        <dbReference type="SAM" id="Phobius"/>
    </source>
</evidence>
<evidence type="ECO:0000313" key="4">
    <source>
        <dbReference type="Proteomes" id="UP001202961"/>
    </source>
</evidence>
<proteinExistence type="predicted"/>
<feature type="region of interest" description="Disordered" evidence="1">
    <location>
        <begin position="119"/>
        <end position="139"/>
    </location>
</feature>
<gene>
    <name evidence="3" type="ORF">NB063_13570</name>
</gene>
<evidence type="ECO:0000256" key="1">
    <source>
        <dbReference type="SAM" id="MobiDB-lite"/>
    </source>
</evidence>
<keyword evidence="2" id="KW-1133">Transmembrane helix</keyword>
<keyword evidence="2" id="KW-0472">Membrane</keyword>
<dbReference type="EMBL" id="JAMQBK010000035">
    <property type="protein sequence ID" value="MCM2371635.1"/>
    <property type="molecule type" value="Genomic_DNA"/>
</dbReference>
<comment type="caution">
    <text evidence="3">The sequence shown here is derived from an EMBL/GenBank/DDBJ whole genome shotgun (WGS) entry which is preliminary data.</text>
</comment>
<name>A0ABT0U4Z8_9BACT</name>
<dbReference type="Proteomes" id="UP001202961">
    <property type="component" value="Unassembled WGS sequence"/>
</dbReference>
<feature type="compositionally biased region" description="Polar residues" evidence="1">
    <location>
        <begin position="129"/>
        <end position="139"/>
    </location>
</feature>
<keyword evidence="4" id="KW-1185">Reference proteome</keyword>
<reference evidence="3 4" key="1">
    <citation type="journal article" date="2022" name="Syst. Appl. Microbiol.">
        <title>Rhodopirellula aestuarii sp. nov., a novel member of the genus Rhodopirellula isolated from brackish sediments collected in the Tagus River estuary, Portugal.</title>
        <authorList>
            <person name="Vitorino I.R."/>
            <person name="Klimek D."/>
            <person name="Calusinska M."/>
            <person name="Lobo-da-Cunha A."/>
            <person name="Vasconcelos V."/>
            <person name="Lage O.M."/>
        </authorList>
    </citation>
    <scope>NUCLEOTIDE SEQUENCE [LARGE SCALE GENOMIC DNA]</scope>
    <source>
        <strain evidence="3 4">ICT_H3.1</strain>
    </source>
</reference>
<protein>
    <submittedName>
        <fullName evidence="3">Uncharacterized protein</fullName>
    </submittedName>
</protein>
<accession>A0ABT0U4Z8</accession>
<keyword evidence="2" id="KW-0812">Transmembrane</keyword>
<evidence type="ECO:0000313" key="3">
    <source>
        <dbReference type="EMBL" id="MCM2371635.1"/>
    </source>
</evidence>
<sequence length="139" mass="15289">MKTQIRRLYPLTFVVLLAFFAVSLYGVSLAFMWARDLPSRIVIDEEALSAAFGSVVTESYHAVFRDGDSATQVQVLTEQFLPMITDNPDARDWVDQEFRDDLLRLASSSNAAVSSAASEVLAGIDRSSDQPPSRSTPGE</sequence>